<dbReference type="PANTHER" id="PTHR45348">
    <property type="entry name" value="HYPOTHETICAL OXIDOREDUCTASE (EUROFUNG)"/>
    <property type="match status" value="1"/>
</dbReference>
<name>A0A0F8UNF4_9EURO</name>
<reference evidence="4 5" key="1">
    <citation type="submission" date="2015-02" db="EMBL/GenBank/DDBJ databases">
        <title>Draft Genome Sequences of Two Closely-Related Aflatoxigenic Aspergillus Species Obtained from the Cote d'Ivoire.</title>
        <authorList>
            <person name="Moore G.G."/>
            <person name="Beltz S.B."/>
            <person name="Mack B.M."/>
        </authorList>
    </citation>
    <scope>NUCLEOTIDE SEQUENCE [LARGE SCALE GENOMIC DNA]</scope>
    <source>
        <strain evidence="4 5">SRRC1432</strain>
    </source>
</reference>
<dbReference type="InterPro" id="IPR036291">
    <property type="entry name" value="NAD(P)-bd_dom_sf"/>
</dbReference>
<gene>
    <name evidence="4" type="ORF">AOCH_004847</name>
</gene>
<feature type="domain" description="Enoyl reductase (ER)" evidence="3">
    <location>
        <begin position="12"/>
        <end position="368"/>
    </location>
</feature>
<sequence length="370" mass="39853">MPPANQAAKLPNSKQELQITTAPYPRLKSDQIVVKNAALAVNPMDWIIQDRGKMAVSHMEYPFTLGFDIAGEVVEVGQSVTRFAVGDRVVAYAPGLGKNIHDQAQSAFQLYTAVPEQTASKIPDSLPYEKAAVLPLGIMTAGASLFDEKQLNLAAPRPVKPELKGETVIIWGGSTSVGLNAVQLAVAAGYEVFTTCSPRNFPLLERLGAARVFDYNSPTIVHDIVTAMKGKTTAGAVALGVTAASALFDILDRCERGNKFIAMASYPVPQKPPKFFGTPYTILYFLSSMISYAIKSRTRGIGYRLVEVQGLLENGVGKELWQDFLGEALANGSFVPEPQPEVVGKGLEKLQEALEVQKEGVSAKKIVVTL</sequence>
<dbReference type="InterPro" id="IPR013154">
    <property type="entry name" value="ADH-like_N"/>
</dbReference>
<keyword evidence="2" id="KW-0560">Oxidoreductase</keyword>
<proteinExistence type="inferred from homology"/>
<dbReference type="VEuPathDB" id="FungiDB:P175DRAFT_0470843"/>
<dbReference type="InterPro" id="IPR020843">
    <property type="entry name" value="ER"/>
</dbReference>
<accession>A0A0F8UNF4</accession>
<dbReference type="InterPro" id="IPR011032">
    <property type="entry name" value="GroES-like_sf"/>
</dbReference>
<dbReference type="SUPFAM" id="SSF50129">
    <property type="entry name" value="GroES-like"/>
    <property type="match status" value="1"/>
</dbReference>
<evidence type="ECO:0000313" key="4">
    <source>
        <dbReference type="EMBL" id="KKK21053.1"/>
    </source>
</evidence>
<evidence type="ECO:0000256" key="2">
    <source>
        <dbReference type="ARBA" id="ARBA00023002"/>
    </source>
</evidence>
<dbReference type="InterPro" id="IPR047122">
    <property type="entry name" value="Trans-enoyl_RdTase-like"/>
</dbReference>
<protein>
    <recommendedName>
        <fullName evidence="3">Enoyl reductase (ER) domain-containing protein</fullName>
    </recommendedName>
</protein>
<evidence type="ECO:0000259" key="3">
    <source>
        <dbReference type="SMART" id="SM00829"/>
    </source>
</evidence>
<evidence type="ECO:0000313" key="5">
    <source>
        <dbReference type="Proteomes" id="UP000034947"/>
    </source>
</evidence>
<comment type="similarity">
    <text evidence="1">Belongs to the zinc-containing alcohol dehydrogenase family.</text>
</comment>
<comment type="caution">
    <text evidence="4">The sequence shown here is derived from an EMBL/GenBank/DDBJ whole genome shotgun (WGS) entry which is preliminary data.</text>
</comment>
<organism evidence="4 5">
    <name type="scientific">Aspergillus ochraceoroseus</name>
    <dbReference type="NCBI Taxonomy" id="138278"/>
    <lineage>
        <taxon>Eukaryota</taxon>
        <taxon>Fungi</taxon>
        <taxon>Dikarya</taxon>
        <taxon>Ascomycota</taxon>
        <taxon>Pezizomycotina</taxon>
        <taxon>Eurotiomycetes</taxon>
        <taxon>Eurotiomycetidae</taxon>
        <taxon>Eurotiales</taxon>
        <taxon>Aspergillaceae</taxon>
        <taxon>Aspergillus</taxon>
        <taxon>Aspergillus subgen. Nidulantes</taxon>
    </lineage>
</organism>
<dbReference type="OrthoDB" id="48317at2759"/>
<dbReference type="PANTHER" id="PTHR45348:SF2">
    <property type="entry name" value="ZINC-TYPE ALCOHOL DEHYDROGENASE-LIKE PROTEIN C2E1P3.01"/>
    <property type="match status" value="1"/>
</dbReference>
<dbReference type="AlphaFoldDB" id="A0A0F8UNF4"/>
<dbReference type="SUPFAM" id="SSF51735">
    <property type="entry name" value="NAD(P)-binding Rossmann-fold domains"/>
    <property type="match status" value="1"/>
</dbReference>
<dbReference type="GO" id="GO:0016651">
    <property type="term" value="F:oxidoreductase activity, acting on NAD(P)H"/>
    <property type="evidence" value="ECO:0007669"/>
    <property type="project" value="InterPro"/>
</dbReference>
<dbReference type="SMART" id="SM00829">
    <property type="entry name" value="PKS_ER"/>
    <property type="match status" value="1"/>
</dbReference>
<dbReference type="Pfam" id="PF08240">
    <property type="entry name" value="ADH_N"/>
    <property type="match status" value="1"/>
</dbReference>
<dbReference type="CDD" id="cd08249">
    <property type="entry name" value="enoyl_reductase_like"/>
    <property type="match status" value="1"/>
</dbReference>
<dbReference type="Proteomes" id="UP000034947">
    <property type="component" value="Unassembled WGS sequence"/>
</dbReference>
<evidence type="ECO:0000256" key="1">
    <source>
        <dbReference type="ARBA" id="ARBA00008072"/>
    </source>
</evidence>
<dbReference type="Gene3D" id="3.40.50.720">
    <property type="entry name" value="NAD(P)-binding Rossmann-like Domain"/>
    <property type="match status" value="1"/>
</dbReference>
<dbReference type="Gene3D" id="3.90.180.10">
    <property type="entry name" value="Medium-chain alcohol dehydrogenases, catalytic domain"/>
    <property type="match status" value="1"/>
</dbReference>
<keyword evidence="5" id="KW-1185">Reference proteome</keyword>
<dbReference type="EMBL" id="JYKN01001290">
    <property type="protein sequence ID" value="KKK21053.1"/>
    <property type="molecule type" value="Genomic_DNA"/>
</dbReference>